<dbReference type="InterPro" id="IPR005123">
    <property type="entry name" value="Oxoglu/Fe-dep_dioxygenase_dom"/>
</dbReference>
<evidence type="ECO:0000313" key="9">
    <source>
        <dbReference type="EMBL" id="SNT29907.1"/>
    </source>
</evidence>
<keyword evidence="5" id="KW-0560">Oxidoreductase</keyword>
<dbReference type="PROSITE" id="PS51471">
    <property type="entry name" value="FE2OG_OXY"/>
    <property type="match status" value="1"/>
</dbReference>
<evidence type="ECO:0000313" key="10">
    <source>
        <dbReference type="Proteomes" id="UP000198393"/>
    </source>
</evidence>
<keyword evidence="4" id="KW-0223">Dioxygenase</keyword>
<dbReference type="Proteomes" id="UP000198393">
    <property type="component" value="Unassembled WGS sequence"/>
</dbReference>
<accession>A0A239LGX3</accession>
<name>A0A239LGX3_EKHLU</name>
<evidence type="ECO:0000256" key="6">
    <source>
        <dbReference type="ARBA" id="ARBA00023004"/>
    </source>
</evidence>
<dbReference type="InterPro" id="IPR001660">
    <property type="entry name" value="SAM"/>
</dbReference>
<keyword evidence="2" id="KW-0479">Metal-binding</keyword>
<dbReference type="Pfam" id="PF13640">
    <property type="entry name" value="2OG-FeII_Oxy_3"/>
    <property type="match status" value="1"/>
</dbReference>
<evidence type="ECO:0000256" key="5">
    <source>
        <dbReference type="ARBA" id="ARBA00023002"/>
    </source>
</evidence>
<evidence type="ECO:0000256" key="4">
    <source>
        <dbReference type="ARBA" id="ARBA00022964"/>
    </source>
</evidence>
<reference evidence="9 10" key="1">
    <citation type="submission" date="2017-06" db="EMBL/GenBank/DDBJ databases">
        <authorList>
            <person name="Kim H.J."/>
            <person name="Triplett B.A."/>
        </authorList>
    </citation>
    <scope>NUCLEOTIDE SEQUENCE [LARGE SCALE GENOMIC DNA]</scope>
    <source>
        <strain evidence="9 10">DSM 19307</strain>
    </source>
</reference>
<keyword evidence="6" id="KW-0408">Iron</keyword>
<dbReference type="GO" id="GO:0071456">
    <property type="term" value="P:cellular response to hypoxia"/>
    <property type="evidence" value="ECO:0007669"/>
    <property type="project" value="TreeGrafter"/>
</dbReference>
<dbReference type="SMART" id="SM00702">
    <property type="entry name" value="P4Hc"/>
    <property type="match status" value="1"/>
</dbReference>
<keyword evidence="3" id="KW-0847">Vitamin C</keyword>
<protein>
    <submittedName>
        <fullName evidence="9">SM-20-related protein</fullName>
    </submittedName>
</protein>
<dbReference type="GO" id="GO:0031543">
    <property type="term" value="F:peptidyl-proline dioxygenase activity"/>
    <property type="evidence" value="ECO:0007669"/>
    <property type="project" value="TreeGrafter"/>
</dbReference>
<feature type="domain" description="Fe2OG dioxygenase" evidence="8">
    <location>
        <begin position="100"/>
        <end position="199"/>
    </location>
</feature>
<dbReference type="AlphaFoldDB" id="A0A239LGX3"/>
<dbReference type="GO" id="GO:0008198">
    <property type="term" value="F:ferrous iron binding"/>
    <property type="evidence" value="ECO:0007669"/>
    <property type="project" value="TreeGrafter"/>
</dbReference>
<dbReference type="OrthoDB" id="9783171at2"/>
<dbReference type="EMBL" id="FZPD01000005">
    <property type="protein sequence ID" value="SNT29907.1"/>
    <property type="molecule type" value="Genomic_DNA"/>
</dbReference>
<dbReference type="PANTHER" id="PTHR12907:SF26">
    <property type="entry name" value="HIF PROLYL HYDROXYLASE, ISOFORM C"/>
    <property type="match status" value="1"/>
</dbReference>
<comment type="cofactor">
    <cofactor evidence="1">
        <name>L-ascorbate</name>
        <dbReference type="ChEBI" id="CHEBI:38290"/>
    </cofactor>
</comment>
<sequence>MNFYSVEKWIDWVDQLSLNDYVVIDNFLSPELYQAVRGFLLQKLEVDEFKRAGLGSAFNNQKDTSIRGDFTYWLDKDRDTLLTPAFDLIEEIKFALNRYCFLSLTGYEFHLACYPAGTFYKRHVDQFQDRSNRMISVIIYLNEGWKQGDGGELKIYKEDEELLIDPIAGRCVMFKSADVPHEVMKTNVGRYSLTGWMLYQPSGVGYILG</sequence>
<dbReference type="GO" id="GO:0031418">
    <property type="term" value="F:L-ascorbic acid binding"/>
    <property type="evidence" value="ECO:0007669"/>
    <property type="project" value="UniProtKB-KW"/>
</dbReference>
<dbReference type="InterPro" id="IPR044862">
    <property type="entry name" value="Pro_4_hyd_alph_FE2OG_OXY"/>
</dbReference>
<proteinExistence type="predicted"/>
<gene>
    <name evidence="9" type="ORF">SAMN05421640_3277</name>
</gene>
<organism evidence="9 10">
    <name type="scientific">Ekhidna lutea</name>
    <dbReference type="NCBI Taxonomy" id="447679"/>
    <lineage>
        <taxon>Bacteria</taxon>
        <taxon>Pseudomonadati</taxon>
        <taxon>Bacteroidota</taxon>
        <taxon>Cytophagia</taxon>
        <taxon>Cytophagales</taxon>
        <taxon>Reichenbachiellaceae</taxon>
        <taxon>Ekhidna</taxon>
    </lineage>
</organism>
<evidence type="ECO:0000259" key="8">
    <source>
        <dbReference type="PROSITE" id="PS51471"/>
    </source>
</evidence>
<dbReference type="InterPro" id="IPR006620">
    <property type="entry name" value="Pro_4_hyd_alph"/>
</dbReference>
<dbReference type="PANTHER" id="PTHR12907">
    <property type="entry name" value="EGL NINE HOMOLOG-RELATED"/>
    <property type="match status" value="1"/>
</dbReference>
<evidence type="ECO:0000259" key="7">
    <source>
        <dbReference type="PROSITE" id="PS50105"/>
    </source>
</evidence>
<dbReference type="Gene3D" id="2.60.120.620">
    <property type="entry name" value="q2cbj1_9rhob like domain"/>
    <property type="match status" value="1"/>
</dbReference>
<keyword evidence="10" id="KW-1185">Reference proteome</keyword>
<dbReference type="InterPro" id="IPR051559">
    <property type="entry name" value="HIF_prolyl_hydroxylases"/>
</dbReference>
<evidence type="ECO:0000256" key="2">
    <source>
        <dbReference type="ARBA" id="ARBA00022723"/>
    </source>
</evidence>
<dbReference type="RefSeq" id="WP_089357940.1">
    <property type="nucleotide sequence ID" value="NZ_FZPD01000005.1"/>
</dbReference>
<dbReference type="PROSITE" id="PS50105">
    <property type="entry name" value="SAM_DOMAIN"/>
    <property type="match status" value="1"/>
</dbReference>
<evidence type="ECO:0000256" key="1">
    <source>
        <dbReference type="ARBA" id="ARBA00001961"/>
    </source>
</evidence>
<feature type="domain" description="SAM" evidence="7">
    <location>
        <begin position="4"/>
        <end position="54"/>
    </location>
</feature>
<evidence type="ECO:0000256" key="3">
    <source>
        <dbReference type="ARBA" id="ARBA00022896"/>
    </source>
</evidence>